<dbReference type="AlphaFoldDB" id="A0A6A5WDP0"/>
<accession>A0A6A5WDP0</accession>
<feature type="transmembrane region" description="Helical" evidence="1">
    <location>
        <begin position="255"/>
        <end position="275"/>
    </location>
</feature>
<gene>
    <name evidence="2" type="ORF">P154DRAFT_213404</name>
</gene>
<dbReference type="InterPro" id="IPR053018">
    <property type="entry name" value="Elsinochrome_Biosynth-Asso"/>
</dbReference>
<sequence>MVKVFRWNIPVNQQKCAALGFDVACPYGQYSDYHAVLQQDQKLTAANDITGVPIVKAFIASTSMALILSILLIMDKIKYHFFHRSKKRSAKLERPFYLRLIHTIESLLQTLSDQQLVTGISMLACINLEACKISAYHYNLVCTMLMLSAITHLNTLINISDFIYKGKSVAFQRVLGIALQIILTGMVLSARNTSTFPTRAGPQGILPAACFENMNATTLLGLSDFKDLTNKVTANNADADQIFENLKKATSAQSGLTECITLIIFVAFALAFLVLEYCEAKFWPQRYFHFVSITLSATSVIASVAITVLAMSRYTALREAMEVDKWYDEASGKGWSYSQIIPAILLASGSITLVKAITGIYRGPESSPLHTNRGHCHEHGQCCRREISADRGGCYSCARKS</sequence>
<feature type="transmembrane region" description="Helical" evidence="1">
    <location>
        <begin position="169"/>
        <end position="190"/>
    </location>
</feature>
<organism evidence="2 3">
    <name type="scientific">Amniculicola lignicola CBS 123094</name>
    <dbReference type="NCBI Taxonomy" id="1392246"/>
    <lineage>
        <taxon>Eukaryota</taxon>
        <taxon>Fungi</taxon>
        <taxon>Dikarya</taxon>
        <taxon>Ascomycota</taxon>
        <taxon>Pezizomycotina</taxon>
        <taxon>Dothideomycetes</taxon>
        <taxon>Pleosporomycetidae</taxon>
        <taxon>Pleosporales</taxon>
        <taxon>Amniculicolaceae</taxon>
        <taxon>Amniculicola</taxon>
    </lineage>
</organism>
<evidence type="ECO:0000256" key="1">
    <source>
        <dbReference type="SAM" id="Phobius"/>
    </source>
</evidence>
<feature type="transmembrane region" description="Helical" evidence="1">
    <location>
        <begin position="287"/>
        <end position="311"/>
    </location>
</feature>
<keyword evidence="1" id="KW-0472">Membrane</keyword>
<proteinExistence type="predicted"/>
<reference evidence="2" key="1">
    <citation type="journal article" date="2020" name="Stud. Mycol.">
        <title>101 Dothideomycetes genomes: a test case for predicting lifestyles and emergence of pathogens.</title>
        <authorList>
            <person name="Haridas S."/>
            <person name="Albert R."/>
            <person name="Binder M."/>
            <person name="Bloem J."/>
            <person name="Labutti K."/>
            <person name="Salamov A."/>
            <person name="Andreopoulos B."/>
            <person name="Baker S."/>
            <person name="Barry K."/>
            <person name="Bills G."/>
            <person name="Bluhm B."/>
            <person name="Cannon C."/>
            <person name="Castanera R."/>
            <person name="Culley D."/>
            <person name="Daum C."/>
            <person name="Ezra D."/>
            <person name="Gonzalez J."/>
            <person name="Henrissat B."/>
            <person name="Kuo A."/>
            <person name="Liang C."/>
            <person name="Lipzen A."/>
            <person name="Lutzoni F."/>
            <person name="Magnuson J."/>
            <person name="Mondo S."/>
            <person name="Nolan M."/>
            <person name="Ohm R."/>
            <person name="Pangilinan J."/>
            <person name="Park H.-J."/>
            <person name="Ramirez L."/>
            <person name="Alfaro M."/>
            <person name="Sun H."/>
            <person name="Tritt A."/>
            <person name="Yoshinaga Y."/>
            <person name="Zwiers L.-H."/>
            <person name="Turgeon B."/>
            <person name="Goodwin S."/>
            <person name="Spatafora J."/>
            <person name="Crous P."/>
            <person name="Grigoriev I."/>
        </authorList>
    </citation>
    <scope>NUCLEOTIDE SEQUENCE</scope>
    <source>
        <strain evidence="2">CBS 123094</strain>
    </source>
</reference>
<name>A0A6A5WDP0_9PLEO</name>
<dbReference type="OrthoDB" id="5427664at2759"/>
<dbReference type="Proteomes" id="UP000799779">
    <property type="component" value="Unassembled WGS sequence"/>
</dbReference>
<dbReference type="EMBL" id="ML977593">
    <property type="protein sequence ID" value="KAF1999762.1"/>
    <property type="molecule type" value="Genomic_DNA"/>
</dbReference>
<protein>
    <submittedName>
        <fullName evidence="2">Uncharacterized protein</fullName>
    </submittedName>
</protein>
<keyword evidence="1" id="KW-0812">Transmembrane</keyword>
<keyword evidence="1" id="KW-1133">Transmembrane helix</keyword>
<evidence type="ECO:0000313" key="2">
    <source>
        <dbReference type="EMBL" id="KAF1999762.1"/>
    </source>
</evidence>
<feature type="transmembrane region" description="Helical" evidence="1">
    <location>
        <begin position="54"/>
        <end position="74"/>
    </location>
</feature>
<dbReference type="PANTHER" id="PTHR37577:SF1">
    <property type="entry name" value="INTEGRAL MEMBRANE PROTEIN"/>
    <property type="match status" value="1"/>
</dbReference>
<dbReference type="PANTHER" id="PTHR37577">
    <property type="entry name" value="INTEGRAL MEMBRANE PROTEIN"/>
    <property type="match status" value="1"/>
</dbReference>
<evidence type="ECO:0000313" key="3">
    <source>
        <dbReference type="Proteomes" id="UP000799779"/>
    </source>
</evidence>
<keyword evidence="3" id="KW-1185">Reference proteome</keyword>
<feature type="transmembrane region" description="Helical" evidence="1">
    <location>
        <begin position="136"/>
        <end position="157"/>
    </location>
</feature>